<gene>
    <name evidence="7" type="ORF">GCM10007028_34070</name>
</gene>
<evidence type="ECO:0000256" key="5">
    <source>
        <dbReference type="SAM" id="Phobius"/>
    </source>
</evidence>
<feature type="domain" description="Cytochrome c" evidence="6">
    <location>
        <begin position="161"/>
        <end position="261"/>
    </location>
</feature>
<dbReference type="InterPro" id="IPR032675">
    <property type="entry name" value="LRR_dom_sf"/>
</dbReference>
<reference evidence="7" key="1">
    <citation type="journal article" date="2014" name="Int. J. Syst. Evol. Microbiol.">
        <title>Complete genome sequence of Corynebacterium casei LMG S-19264T (=DSM 44701T), isolated from a smear-ripened cheese.</title>
        <authorList>
            <consortium name="US DOE Joint Genome Institute (JGI-PGF)"/>
            <person name="Walter F."/>
            <person name="Albersmeier A."/>
            <person name="Kalinowski J."/>
            <person name="Ruckert C."/>
        </authorList>
    </citation>
    <scope>NUCLEOTIDE SEQUENCE</scope>
    <source>
        <strain evidence="7">KCTC 12710</strain>
    </source>
</reference>
<dbReference type="Pfam" id="PF07635">
    <property type="entry name" value="PSCyt1"/>
    <property type="match status" value="1"/>
</dbReference>
<comment type="caution">
    <text evidence="7">The sequence shown here is derived from an EMBL/GenBank/DDBJ whole genome shotgun (WGS) entry which is preliminary data.</text>
</comment>
<proteinExistence type="predicted"/>
<organism evidence="7 8">
    <name type="scientific">Algibacter mikhailovii</name>
    <dbReference type="NCBI Taxonomy" id="425498"/>
    <lineage>
        <taxon>Bacteria</taxon>
        <taxon>Pseudomonadati</taxon>
        <taxon>Bacteroidota</taxon>
        <taxon>Flavobacteriia</taxon>
        <taxon>Flavobacteriales</taxon>
        <taxon>Flavobacteriaceae</taxon>
        <taxon>Algibacter</taxon>
    </lineage>
</organism>
<dbReference type="AlphaFoldDB" id="A0A918VEW5"/>
<keyword evidence="5" id="KW-0812">Transmembrane</keyword>
<dbReference type="PANTHER" id="PTHR35889">
    <property type="entry name" value="CYCLOINULO-OLIGOSACCHARIDE FRUCTANOTRANSFERASE-RELATED"/>
    <property type="match status" value="1"/>
</dbReference>
<dbReference type="InterPro" id="IPR019251">
    <property type="entry name" value="DUF2231_TM"/>
</dbReference>
<keyword evidence="3 4" id="KW-0408">Iron</keyword>
<evidence type="ECO:0000256" key="2">
    <source>
        <dbReference type="ARBA" id="ARBA00022723"/>
    </source>
</evidence>
<feature type="transmembrane region" description="Helical" evidence="5">
    <location>
        <begin position="82"/>
        <end position="101"/>
    </location>
</feature>
<dbReference type="Pfam" id="PF09990">
    <property type="entry name" value="DUF2231"/>
    <property type="match status" value="1"/>
</dbReference>
<dbReference type="InterPro" id="IPR009056">
    <property type="entry name" value="Cyt_c-like_dom"/>
</dbReference>
<feature type="transmembrane region" description="Helical" evidence="5">
    <location>
        <begin position="113"/>
        <end position="134"/>
    </location>
</feature>
<keyword evidence="5" id="KW-1133">Transmembrane helix</keyword>
<dbReference type="PANTHER" id="PTHR35889:SF3">
    <property type="entry name" value="F-BOX DOMAIN-CONTAINING PROTEIN"/>
    <property type="match status" value="1"/>
</dbReference>
<dbReference type="GO" id="GO:0046872">
    <property type="term" value="F:metal ion binding"/>
    <property type="evidence" value="ECO:0007669"/>
    <property type="project" value="UniProtKB-KW"/>
</dbReference>
<keyword evidence="8" id="KW-1185">Reference proteome</keyword>
<evidence type="ECO:0000259" key="6">
    <source>
        <dbReference type="PROSITE" id="PS51007"/>
    </source>
</evidence>
<dbReference type="RefSeq" id="WP_189362647.1">
    <property type="nucleotide sequence ID" value="NZ_BMWZ01000010.1"/>
</dbReference>
<accession>A0A918VEW5</accession>
<feature type="transmembrane region" description="Helical" evidence="5">
    <location>
        <begin position="17"/>
        <end position="35"/>
    </location>
</feature>
<dbReference type="InterPro" id="IPR036909">
    <property type="entry name" value="Cyt_c-like_dom_sf"/>
</dbReference>
<keyword evidence="5" id="KW-0472">Membrane</keyword>
<dbReference type="SUPFAM" id="SSF46626">
    <property type="entry name" value="Cytochrome c"/>
    <property type="match status" value="1"/>
</dbReference>
<sequence>MNEAPDFILFLGRFHPLVVHLPIGFLIFAFLLEILGRKKKFEATKAAIPLAIFLGFASSVVACVLGYMLSLSGDYNNDALDTHFWFGLATTALTLLAWLIRVEIIKLPNKNKVRVNISTITLVVILLGATGHYGGNLTHGGDYLTKYAPFNKKEKRVLATIDKVDDAIVFDYLAQPILENKCASCHNESKKKGGLSFQDSISIVKGGKSGATLIAGNALESEMIKRVLLNPDHEDFMPPEGKTPLTTEEIDILTYWINQADANFSSKVSTVETSEDIKQIASKMLGFKGTHKKGQTDLPTVNKVSEEALRTIKAEGFVLKELVFDSGLYEAVLPENSITENNASALDIKLEKLSKIKNNIIWLYLENNQLKDKHLKQISQFENVQKLVIDRNNITDTGLYALRDHKSLNSLNVYNTSITKASLKTFSSMKNLQKVYAWHTTINNNDLNEHKPEDGPEIILGN</sequence>
<dbReference type="PROSITE" id="PS51007">
    <property type="entry name" value="CYTC"/>
    <property type="match status" value="1"/>
</dbReference>
<dbReference type="SUPFAM" id="SSF52047">
    <property type="entry name" value="RNI-like"/>
    <property type="match status" value="1"/>
</dbReference>
<dbReference type="Proteomes" id="UP000636004">
    <property type="component" value="Unassembled WGS sequence"/>
</dbReference>
<dbReference type="GO" id="GO:0020037">
    <property type="term" value="F:heme binding"/>
    <property type="evidence" value="ECO:0007669"/>
    <property type="project" value="InterPro"/>
</dbReference>
<dbReference type="GO" id="GO:0009055">
    <property type="term" value="F:electron transfer activity"/>
    <property type="evidence" value="ECO:0007669"/>
    <property type="project" value="InterPro"/>
</dbReference>
<evidence type="ECO:0000313" key="8">
    <source>
        <dbReference type="Proteomes" id="UP000636004"/>
    </source>
</evidence>
<dbReference type="EMBL" id="BMWZ01000010">
    <property type="protein sequence ID" value="GGZ92821.1"/>
    <property type="molecule type" value="Genomic_DNA"/>
</dbReference>
<keyword evidence="1 4" id="KW-0349">Heme</keyword>
<dbReference type="Gene3D" id="3.80.10.10">
    <property type="entry name" value="Ribonuclease Inhibitor"/>
    <property type="match status" value="1"/>
</dbReference>
<evidence type="ECO:0000256" key="3">
    <source>
        <dbReference type="ARBA" id="ARBA00023004"/>
    </source>
</evidence>
<keyword evidence="2 4" id="KW-0479">Metal-binding</keyword>
<evidence type="ECO:0000256" key="1">
    <source>
        <dbReference type="ARBA" id="ARBA00022617"/>
    </source>
</evidence>
<evidence type="ECO:0000256" key="4">
    <source>
        <dbReference type="PROSITE-ProRule" id="PRU00433"/>
    </source>
</evidence>
<evidence type="ECO:0000313" key="7">
    <source>
        <dbReference type="EMBL" id="GGZ92821.1"/>
    </source>
</evidence>
<dbReference type="InterPro" id="IPR011429">
    <property type="entry name" value="Cyt_c_Planctomycete-type"/>
</dbReference>
<reference evidence="7" key="2">
    <citation type="submission" date="2020-09" db="EMBL/GenBank/DDBJ databases">
        <authorList>
            <person name="Sun Q."/>
            <person name="Kim S."/>
        </authorList>
    </citation>
    <scope>NUCLEOTIDE SEQUENCE</scope>
    <source>
        <strain evidence="7">KCTC 12710</strain>
    </source>
</reference>
<protein>
    <recommendedName>
        <fullName evidence="6">Cytochrome c domain-containing protein</fullName>
    </recommendedName>
</protein>
<name>A0A918VEW5_9FLAO</name>
<feature type="transmembrane region" description="Helical" evidence="5">
    <location>
        <begin position="47"/>
        <end position="70"/>
    </location>
</feature>